<feature type="compositionally biased region" description="Basic and acidic residues" evidence="1">
    <location>
        <begin position="1"/>
        <end position="12"/>
    </location>
</feature>
<evidence type="ECO:0000256" key="1">
    <source>
        <dbReference type="SAM" id="MobiDB-lite"/>
    </source>
</evidence>
<dbReference type="AlphaFoldDB" id="A0A0F2TGS0"/>
<gene>
    <name evidence="3" type="ORF">VM95_09350</name>
</gene>
<dbReference type="RefSeq" id="WP_045693953.1">
    <property type="nucleotide sequence ID" value="NZ_JZKH01000013.1"/>
</dbReference>
<dbReference type="PATRIC" id="fig|359131.3.peg.1209"/>
<evidence type="ECO:0000256" key="2">
    <source>
        <dbReference type="SAM" id="Phobius"/>
    </source>
</evidence>
<keyword evidence="4" id="KW-1185">Reference proteome</keyword>
<dbReference type="EMBL" id="JZKH01000013">
    <property type="protein sequence ID" value="KJS62374.1"/>
    <property type="molecule type" value="Genomic_DNA"/>
</dbReference>
<feature type="transmembrane region" description="Helical" evidence="2">
    <location>
        <begin position="59"/>
        <end position="83"/>
    </location>
</feature>
<evidence type="ECO:0000313" key="3">
    <source>
        <dbReference type="EMBL" id="KJS62374.1"/>
    </source>
</evidence>
<proteinExistence type="predicted"/>
<evidence type="ECO:0000313" key="4">
    <source>
        <dbReference type="Proteomes" id="UP000033699"/>
    </source>
</evidence>
<organism evidence="3 4">
    <name type="scientific">Streptomyces rubellomurinus (strain ATCC 31215)</name>
    <dbReference type="NCBI Taxonomy" id="359131"/>
    <lineage>
        <taxon>Bacteria</taxon>
        <taxon>Bacillati</taxon>
        <taxon>Actinomycetota</taxon>
        <taxon>Actinomycetes</taxon>
        <taxon>Kitasatosporales</taxon>
        <taxon>Streptomycetaceae</taxon>
        <taxon>Streptomyces</taxon>
    </lineage>
</organism>
<keyword evidence="2" id="KW-0472">Membrane</keyword>
<accession>A0A0F2TGS0</accession>
<keyword evidence="2" id="KW-0812">Transmembrane</keyword>
<comment type="caution">
    <text evidence="3">The sequence shown here is derived from an EMBL/GenBank/DDBJ whole genome shotgun (WGS) entry which is preliminary data.</text>
</comment>
<name>A0A0F2TGS0_STRR3</name>
<feature type="transmembrane region" description="Helical" evidence="2">
    <location>
        <begin position="95"/>
        <end position="114"/>
    </location>
</feature>
<sequence>MTGDRANAHTDASEAVEAAEADGGPSTAHRPGDPTPVPGGQVGPATFAVQKAGGCLGELVVETVGGILLMALTTLSLAATFYVAQALHRASAPGAYALAALGLLALVHGVRHLRRPEERRSRIGRITAAVTAVLGGWLAACVGYASFDAAFGLNIGL</sequence>
<reference evidence="3 4" key="1">
    <citation type="submission" date="2015-02" db="EMBL/GenBank/DDBJ databases">
        <authorList>
            <person name="Ju K.-S."/>
            <person name="Doroghazi J.R."/>
            <person name="Metcalf W."/>
        </authorList>
    </citation>
    <scope>NUCLEOTIDE SEQUENCE [LARGE SCALE GENOMIC DNA]</scope>
    <source>
        <strain evidence="3 4">ATCC 31215</strain>
    </source>
</reference>
<keyword evidence="2" id="KW-1133">Transmembrane helix</keyword>
<protein>
    <submittedName>
        <fullName evidence="3">Uncharacterized protein</fullName>
    </submittedName>
</protein>
<feature type="region of interest" description="Disordered" evidence="1">
    <location>
        <begin position="1"/>
        <end position="43"/>
    </location>
</feature>
<feature type="transmembrane region" description="Helical" evidence="2">
    <location>
        <begin position="126"/>
        <end position="147"/>
    </location>
</feature>
<dbReference type="Proteomes" id="UP000033699">
    <property type="component" value="Unassembled WGS sequence"/>
</dbReference>